<reference evidence="2" key="1">
    <citation type="submission" date="2022-06" db="EMBL/GenBank/DDBJ databases">
        <title>Complete genome sequences of two strains of the flax pathogen Septoria linicola.</title>
        <authorList>
            <person name="Lapalu N."/>
            <person name="Simon A."/>
            <person name="Demenou B."/>
            <person name="Paumier D."/>
            <person name="Guillot M.-P."/>
            <person name="Gout L."/>
            <person name="Valade R."/>
        </authorList>
    </citation>
    <scope>NUCLEOTIDE SEQUENCE</scope>
    <source>
        <strain evidence="2">SE15195</strain>
    </source>
</reference>
<evidence type="ECO:0000313" key="2">
    <source>
        <dbReference type="EMBL" id="USW57455.1"/>
    </source>
</evidence>
<dbReference type="EMBL" id="CP099427">
    <property type="protein sequence ID" value="USW57455.1"/>
    <property type="molecule type" value="Genomic_DNA"/>
</dbReference>
<keyword evidence="3" id="KW-1185">Reference proteome</keyword>
<organism evidence="2 3">
    <name type="scientific">Septoria linicola</name>
    <dbReference type="NCBI Taxonomy" id="215465"/>
    <lineage>
        <taxon>Eukaryota</taxon>
        <taxon>Fungi</taxon>
        <taxon>Dikarya</taxon>
        <taxon>Ascomycota</taxon>
        <taxon>Pezizomycotina</taxon>
        <taxon>Dothideomycetes</taxon>
        <taxon>Dothideomycetidae</taxon>
        <taxon>Mycosphaerellales</taxon>
        <taxon>Mycosphaerellaceae</taxon>
        <taxon>Septoria</taxon>
    </lineage>
</organism>
<evidence type="ECO:0000256" key="1">
    <source>
        <dbReference type="SAM" id="MobiDB-lite"/>
    </source>
</evidence>
<protein>
    <submittedName>
        <fullName evidence="2">Uncharacterized protein</fullName>
    </submittedName>
</protein>
<accession>A0A9Q9AYH7</accession>
<feature type="compositionally biased region" description="Low complexity" evidence="1">
    <location>
        <begin position="21"/>
        <end position="32"/>
    </location>
</feature>
<dbReference type="AlphaFoldDB" id="A0A9Q9AYH7"/>
<name>A0A9Q9AYH7_9PEZI</name>
<sequence>MESSDSNKRLKTSSGAPLRTGSSSLSSSGLSGAARLPAYHPPAVTTPSSSSIGGAGSRGGSSG</sequence>
<evidence type="ECO:0000313" key="3">
    <source>
        <dbReference type="Proteomes" id="UP001056384"/>
    </source>
</evidence>
<feature type="region of interest" description="Disordered" evidence="1">
    <location>
        <begin position="1"/>
        <end position="63"/>
    </location>
</feature>
<feature type="compositionally biased region" description="Gly residues" evidence="1">
    <location>
        <begin position="53"/>
        <end position="63"/>
    </location>
</feature>
<proteinExistence type="predicted"/>
<gene>
    <name evidence="2" type="ORF">Slin15195_G107740</name>
</gene>
<dbReference type="Proteomes" id="UP001056384">
    <property type="component" value="Chromosome 10"/>
</dbReference>